<dbReference type="RefSeq" id="WP_011232770.1">
    <property type="nucleotide sequence ID" value="NC_006510.1"/>
</dbReference>
<protein>
    <recommendedName>
        <fullName evidence="2">Bacterial sugar transferase domain-containing protein</fullName>
    </recommendedName>
</protein>
<accession>Q5KUQ1</accession>
<dbReference type="PANTHER" id="PTHR30576">
    <property type="entry name" value="COLANIC BIOSYNTHESIS UDP-GLUCOSE LIPID CARRIER TRANSFERASE"/>
    <property type="match status" value="1"/>
</dbReference>
<evidence type="ECO:0000256" key="1">
    <source>
        <dbReference type="ARBA" id="ARBA00006464"/>
    </source>
</evidence>
<organism evidence="3 4">
    <name type="scientific">Geobacillus kaustophilus (strain HTA426)</name>
    <dbReference type="NCBI Taxonomy" id="235909"/>
    <lineage>
        <taxon>Bacteria</taxon>
        <taxon>Bacillati</taxon>
        <taxon>Bacillota</taxon>
        <taxon>Bacilli</taxon>
        <taxon>Bacillales</taxon>
        <taxon>Anoxybacillaceae</taxon>
        <taxon>Geobacillus</taxon>
        <taxon>Geobacillus thermoleovorans group</taxon>
    </lineage>
</organism>
<dbReference type="HOGENOM" id="CLU_024920_2_2_9"/>
<sequence>MTRIGKFIRKTSLAELFQLWNVLKGKISLVGPRTSLPREVEHYTDYNKQRLLVALGCTGLWQVSRRNDLGFKEMVELDLKHIQEQPLLYIVKPNSAY</sequence>
<name>Q5KUQ1_GEOKA</name>
<dbReference type="EMBL" id="BA000043">
    <property type="protein sequence ID" value="BAD77585.1"/>
    <property type="molecule type" value="Genomic_DNA"/>
</dbReference>
<dbReference type="STRING" id="235909.GK3300"/>
<evidence type="ECO:0000313" key="4">
    <source>
        <dbReference type="Proteomes" id="UP000001172"/>
    </source>
</evidence>
<evidence type="ECO:0000313" key="3">
    <source>
        <dbReference type="EMBL" id="BAD77585.1"/>
    </source>
</evidence>
<keyword evidence="4" id="KW-1185">Reference proteome</keyword>
<dbReference type="KEGG" id="gka:GK3300"/>
<dbReference type="Proteomes" id="UP000001172">
    <property type="component" value="Chromosome"/>
</dbReference>
<dbReference type="AlphaFoldDB" id="Q5KUQ1"/>
<comment type="similarity">
    <text evidence="1">Belongs to the bacterial sugar transferase family.</text>
</comment>
<evidence type="ECO:0000259" key="2">
    <source>
        <dbReference type="Pfam" id="PF02397"/>
    </source>
</evidence>
<dbReference type="GO" id="GO:0016780">
    <property type="term" value="F:phosphotransferase activity, for other substituted phosphate groups"/>
    <property type="evidence" value="ECO:0007669"/>
    <property type="project" value="TreeGrafter"/>
</dbReference>
<dbReference type="PANTHER" id="PTHR30576:SF10">
    <property type="entry name" value="SLL5057 PROTEIN"/>
    <property type="match status" value="1"/>
</dbReference>
<reference evidence="3 4" key="1">
    <citation type="journal article" date="2004" name="Nucleic Acids Res.">
        <title>Thermoadaptation trait revealed by the genome sequence of thermophilic Geobacillus kaustophilus.</title>
        <authorList>
            <person name="Takami H."/>
            <person name="Takaki Y."/>
            <person name="Chee G.J."/>
            <person name="Nishi S."/>
            <person name="Shimamura S."/>
            <person name="Suzuki H."/>
            <person name="Matsui S."/>
            <person name="Uchiyama I."/>
        </authorList>
    </citation>
    <scope>NUCLEOTIDE SEQUENCE [LARGE SCALE GENOMIC DNA]</scope>
    <source>
        <strain evidence="3 4">HTA426</strain>
    </source>
</reference>
<proteinExistence type="inferred from homology"/>
<dbReference type="InterPro" id="IPR003362">
    <property type="entry name" value="Bact_transf"/>
</dbReference>
<feature type="domain" description="Bacterial sugar transferase" evidence="2">
    <location>
        <begin position="1"/>
        <end position="88"/>
    </location>
</feature>
<dbReference type="Pfam" id="PF02397">
    <property type="entry name" value="Bac_transf"/>
    <property type="match status" value="1"/>
</dbReference>
<dbReference type="eggNOG" id="COG2148">
    <property type="taxonomic scope" value="Bacteria"/>
</dbReference>
<gene>
    <name evidence="3" type="ordered locus">GK3300</name>
</gene>